<protein>
    <submittedName>
        <fullName evidence="1">Uncharacterized protein</fullName>
    </submittedName>
</protein>
<dbReference type="AlphaFoldDB" id="A0A4S4DV15"/>
<proteinExistence type="predicted"/>
<organism evidence="1 2">
    <name type="scientific">Camellia sinensis var. sinensis</name>
    <name type="common">China tea</name>
    <dbReference type="NCBI Taxonomy" id="542762"/>
    <lineage>
        <taxon>Eukaryota</taxon>
        <taxon>Viridiplantae</taxon>
        <taxon>Streptophyta</taxon>
        <taxon>Embryophyta</taxon>
        <taxon>Tracheophyta</taxon>
        <taxon>Spermatophyta</taxon>
        <taxon>Magnoliopsida</taxon>
        <taxon>eudicotyledons</taxon>
        <taxon>Gunneridae</taxon>
        <taxon>Pentapetalae</taxon>
        <taxon>asterids</taxon>
        <taxon>Ericales</taxon>
        <taxon>Theaceae</taxon>
        <taxon>Camellia</taxon>
    </lineage>
</organism>
<reference evidence="1 2" key="1">
    <citation type="journal article" date="2018" name="Proc. Natl. Acad. Sci. U.S.A.">
        <title>Draft genome sequence of Camellia sinensis var. sinensis provides insights into the evolution of the tea genome and tea quality.</title>
        <authorList>
            <person name="Wei C."/>
            <person name="Yang H."/>
            <person name="Wang S."/>
            <person name="Zhao J."/>
            <person name="Liu C."/>
            <person name="Gao L."/>
            <person name="Xia E."/>
            <person name="Lu Y."/>
            <person name="Tai Y."/>
            <person name="She G."/>
            <person name="Sun J."/>
            <person name="Cao H."/>
            <person name="Tong W."/>
            <person name="Gao Q."/>
            <person name="Li Y."/>
            <person name="Deng W."/>
            <person name="Jiang X."/>
            <person name="Wang W."/>
            <person name="Chen Q."/>
            <person name="Zhang S."/>
            <person name="Li H."/>
            <person name="Wu J."/>
            <person name="Wang P."/>
            <person name="Li P."/>
            <person name="Shi C."/>
            <person name="Zheng F."/>
            <person name="Jian J."/>
            <person name="Huang B."/>
            <person name="Shan D."/>
            <person name="Shi M."/>
            <person name="Fang C."/>
            <person name="Yue Y."/>
            <person name="Li F."/>
            <person name="Li D."/>
            <person name="Wei S."/>
            <person name="Han B."/>
            <person name="Jiang C."/>
            <person name="Yin Y."/>
            <person name="Xia T."/>
            <person name="Zhang Z."/>
            <person name="Bennetzen J.L."/>
            <person name="Zhao S."/>
            <person name="Wan X."/>
        </authorList>
    </citation>
    <scope>NUCLEOTIDE SEQUENCE [LARGE SCALE GENOMIC DNA]</scope>
    <source>
        <strain evidence="2">cv. Shuchazao</strain>
        <tissue evidence="1">Leaf</tissue>
    </source>
</reference>
<sequence length="230" mass="25406">MSSPLVAPPATTTVAATTTSSLTALSLFSYSLQRSSSVVYFVFSTLVINSKTLNLPSIFSNPSTSHIKEEIRMAGELRFPSIIVEGDLQGVVDMFNVNSEMDQTVAIILDDMIQPWSLIGLLLMYNKTYLCSRLAFHQQLQQQLLLDHHQTSPPLVGPVLLFSTATAINVLGWDGKVRTILSISMPNAGRLRTYFLNWDPPLEPLLHSLLAGAFGSTLRPSFDNPNRSYF</sequence>
<keyword evidence="2" id="KW-1185">Reference proteome</keyword>
<comment type="caution">
    <text evidence="1">The sequence shown here is derived from an EMBL/GenBank/DDBJ whole genome shotgun (WGS) entry which is preliminary data.</text>
</comment>
<accession>A0A4S4DV15</accession>
<evidence type="ECO:0000313" key="2">
    <source>
        <dbReference type="Proteomes" id="UP000306102"/>
    </source>
</evidence>
<dbReference type="EMBL" id="SDRB02010380">
    <property type="protein sequence ID" value="THG06854.1"/>
    <property type="molecule type" value="Genomic_DNA"/>
</dbReference>
<evidence type="ECO:0000313" key="1">
    <source>
        <dbReference type="EMBL" id="THG06854.1"/>
    </source>
</evidence>
<dbReference type="Proteomes" id="UP000306102">
    <property type="component" value="Unassembled WGS sequence"/>
</dbReference>
<name>A0A4S4DV15_CAMSN</name>
<gene>
    <name evidence="1" type="ORF">TEA_010191</name>
</gene>